<dbReference type="EMBL" id="AP018045">
    <property type="protein sequence ID" value="BAX53968.1"/>
    <property type="molecule type" value="Genomic_DNA"/>
</dbReference>
<keyword evidence="3" id="KW-0489">Methyltransferase</keyword>
<dbReference type="RefSeq" id="WP_086957180.1">
    <property type="nucleotide sequence ID" value="NZ_AP018045.1"/>
</dbReference>
<evidence type="ECO:0000313" key="4">
    <source>
        <dbReference type="Proteomes" id="UP000218676"/>
    </source>
</evidence>
<dbReference type="Gene3D" id="3.40.50.150">
    <property type="entry name" value="Vaccinia Virus protein VP39"/>
    <property type="match status" value="1"/>
</dbReference>
<dbReference type="InterPro" id="IPR029063">
    <property type="entry name" value="SAM-dependent_MTases_sf"/>
</dbReference>
<dbReference type="InterPro" id="IPR013216">
    <property type="entry name" value="Methyltransf_11"/>
</dbReference>
<dbReference type="GO" id="GO:0008757">
    <property type="term" value="F:S-adenosylmethionine-dependent methyltransferase activity"/>
    <property type="evidence" value="ECO:0007669"/>
    <property type="project" value="InterPro"/>
</dbReference>
<dbReference type="Pfam" id="PF08241">
    <property type="entry name" value="Methyltransf_11"/>
    <property type="match status" value="1"/>
</dbReference>
<dbReference type="GO" id="GO:0032259">
    <property type="term" value="P:methylation"/>
    <property type="evidence" value="ECO:0007669"/>
    <property type="project" value="UniProtKB-KW"/>
</dbReference>
<dbReference type="EMBL" id="CP061854">
    <property type="protein sequence ID" value="QOD57083.1"/>
    <property type="molecule type" value="Genomic_DNA"/>
</dbReference>
<keyword evidence="3" id="KW-0808">Transferase</keyword>
<dbReference type="Proteomes" id="UP000218676">
    <property type="component" value="Chromosome 1"/>
</dbReference>
<reference evidence="4" key="2">
    <citation type="submission" date="2017-05" db="EMBL/GenBank/DDBJ databases">
        <title>Whole genome sequence of fish pathogenic bacteria, Photobacterium damselae subsp. piscicida, strain 91-197, isolated from hybrid striped bass (Morone sp.) in USA.</title>
        <authorList>
            <person name="Teru Y."/>
            <person name="Hikima J."/>
            <person name="Kono T."/>
            <person name="Sakai M."/>
            <person name="Takano T."/>
            <person name="Hawke J.P."/>
            <person name="Takeyama H."/>
            <person name="Aoki T."/>
        </authorList>
    </citation>
    <scope>NUCLEOTIDE SEQUENCE [LARGE SCALE GENOMIC DNA]</scope>
    <source>
        <strain evidence="4">91-197</strain>
    </source>
</reference>
<evidence type="ECO:0000313" key="5">
    <source>
        <dbReference type="Proteomes" id="UP000516656"/>
    </source>
</evidence>
<feature type="domain" description="Methyltransferase type 11" evidence="1">
    <location>
        <begin position="74"/>
        <end position="125"/>
    </location>
</feature>
<dbReference type="AlphaFoldDB" id="A0A1V1V5Q7"/>
<gene>
    <name evidence="3" type="ORF">IC627_03370</name>
    <name evidence="2" type="ORF">PDPUS_1_02594</name>
</gene>
<evidence type="ECO:0000313" key="2">
    <source>
        <dbReference type="EMBL" id="BAX53968.1"/>
    </source>
</evidence>
<reference evidence="2" key="1">
    <citation type="journal article" date="2017" name="Genome Announc.">
        <title>Whole-Genome Sequence of Photobacterium damselae subsp. piscicida Strain 91-197, Isolated from Hybrid Striped Bass (Morone sp.) in the United States.</title>
        <authorList>
            <person name="Teru Y."/>
            <person name="Hikima J."/>
            <person name="Kono T."/>
            <person name="Sakai M."/>
            <person name="Takano T."/>
            <person name="Hawke J.P."/>
            <person name="Takeyama H."/>
            <person name="Aoki T."/>
        </authorList>
    </citation>
    <scope>NUCLEOTIDE SEQUENCE</scope>
    <source>
        <strain evidence="2">91-197</strain>
    </source>
</reference>
<proteinExistence type="predicted"/>
<organism evidence="2 4">
    <name type="scientific">Photobacterium damsela subsp. piscicida</name>
    <name type="common">Pasteurella piscicida</name>
    <dbReference type="NCBI Taxonomy" id="38294"/>
    <lineage>
        <taxon>Bacteria</taxon>
        <taxon>Pseudomonadati</taxon>
        <taxon>Pseudomonadota</taxon>
        <taxon>Gammaproteobacteria</taxon>
        <taxon>Vibrionales</taxon>
        <taxon>Vibrionaceae</taxon>
        <taxon>Photobacterium</taxon>
    </lineage>
</organism>
<dbReference type="SUPFAM" id="SSF53335">
    <property type="entry name" value="S-adenosyl-L-methionine-dependent methyltransferases"/>
    <property type="match status" value="1"/>
</dbReference>
<protein>
    <submittedName>
        <fullName evidence="3">Class I SAM-dependent methyltransferase</fullName>
    </submittedName>
</protein>
<reference evidence="3 5" key="3">
    <citation type="submission" date="2020-09" db="EMBL/GenBank/DDBJ databases">
        <title>Complete, closed and curated genome sequences of Photobacterium damselae subsp. piscicida isolates from Australia indicate localised evolution and additional plasmid-borne pathogenicity mechanisms.</title>
        <authorList>
            <person name="Baseggio L."/>
            <person name="Silayeva O."/>
            <person name="Buller N."/>
            <person name="Landos M."/>
            <person name="Engelstaedter J."/>
            <person name="Barnes A.C."/>
        </authorList>
    </citation>
    <scope>NUCLEOTIDE SEQUENCE [LARGE SCALE GENOMIC DNA]</scope>
    <source>
        <strain evidence="3 5">AS-16-0540-1</strain>
    </source>
</reference>
<evidence type="ECO:0000313" key="3">
    <source>
        <dbReference type="EMBL" id="QOD57083.1"/>
    </source>
</evidence>
<dbReference type="Proteomes" id="UP000516656">
    <property type="component" value="Chromosome 1"/>
</dbReference>
<name>A0A1V1V5Q7_PHODP</name>
<sequence>MKPARTLEHIEPPHSWSDVTNGTWVAELLQTRLDEWSPKLFGYHMLKLGGLSGEVSSQHCSIQHQVCIDKCSDYRTLVADYFQLPFIEKSFDACILLHQLDYCTDPHRLLREIDRVMVDDGYLILSGSNPLSLLGFQGLLPWNRKKNPWLGRMFLLSRVQDWLALLNYEVIYHDDFAILPSARHSACAAWLENMIAEPLNAFGSFYFMVARKRTCPLKPIKPTWKLRRHLAPIGVNCRTQVKEMTNELLPQSSLSSDSKKASS</sequence>
<evidence type="ECO:0000259" key="1">
    <source>
        <dbReference type="Pfam" id="PF08241"/>
    </source>
</evidence>
<accession>A0A1V1V5Q7</accession>